<gene>
    <name evidence="1" type="ORF">ACFFVF_04585</name>
</gene>
<dbReference type="EMBL" id="JBHMEY010000010">
    <property type="protein sequence ID" value="MFB9095781.1"/>
    <property type="molecule type" value="Genomic_DNA"/>
</dbReference>
<name>A0ABV5GKA2_9FLAO</name>
<comment type="caution">
    <text evidence="1">The sequence shown here is derived from an EMBL/GenBank/DDBJ whole genome shotgun (WGS) entry which is preliminary data.</text>
</comment>
<dbReference type="RefSeq" id="WP_236456483.1">
    <property type="nucleotide sequence ID" value="NZ_CBCSGE010000011.1"/>
</dbReference>
<evidence type="ECO:0000313" key="1">
    <source>
        <dbReference type="EMBL" id="MFB9095781.1"/>
    </source>
</evidence>
<sequence>MKNKRVEPECHLWGENFSPKLLNKISDIEMRLTNEFDEVGKIGKYKDKKLPYGSCCIVTPERIKSNRVEWMADFIIKHKSEFEKAGATAMSFWIYGYGNQGNMEFSVEELSKISATKIPLCIDYVFESVE</sequence>
<keyword evidence="2" id="KW-1185">Reference proteome</keyword>
<reference evidence="1 2" key="1">
    <citation type="submission" date="2024-09" db="EMBL/GenBank/DDBJ databases">
        <authorList>
            <person name="Sun Q."/>
            <person name="Mori K."/>
        </authorList>
    </citation>
    <scope>NUCLEOTIDE SEQUENCE [LARGE SCALE GENOMIC DNA]</scope>
    <source>
        <strain evidence="1 2">CECT 7955</strain>
    </source>
</reference>
<protein>
    <submittedName>
        <fullName evidence="1">Uncharacterized protein</fullName>
    </submittedName>
</protein>
<accession>A0ABV5GKA2</accession>
<evidence type="ECO:0000313" key="2">
    <source>
        <dbReference type="Proteomes" id="UP001589607"/>
    </source>
</evidence>
<dbReference type="Proteomes" id="UP001589607">
    <property type="component" value="Unassembled WGS sequence"/>
</dbReference>
<proteinExistence type="predicted"/>
<organism evidence="1 2">
    <name type="scientific">Flavobacterium jumunjinense</name>
    <dbReference type="NCBI Taxonomy" id="998845"/>
    <lineage>
        <taxon>Bacteria</taxon>
        <taxon>Pseudomonadati</taxon>
        <taxon>Bacteroidota</taxon>
        <taxon>Flavobacteriia</taxon>
        <taxon>Flavobacteriales</taxon>
        <taxon>Flavobacteriaceae</taxon>
        <taxon>Flavobacterium</taxon>
    </lineage>
</organism>